<accession>A5N0G7</accession>
<dbReference type="EMBL" id="CP000673">
    <property type="protein sequence ID" value="EDK34613.1"/>
    <property type="molecule type" value="Genomic_DNA"/>
</dbReference>
<evidence type="ECO:0000313" key="2">
    <source>
        <dbReference type="Proteomes" id="UP000002411"/>
    </source>
</evidence>
<name>A5N0G7_CLOK5</name>
<protein>
    <submittedName>
        <fullName evidence="1">Uncharacterized protein</fullName>
    </submittedName>
</protein>
<dbReference type="AlphaFoldDB" id="A5N0G7"/>
<proteinExistence type="predicted"/>
<dbReference type="Proteomes" id="UP000002411">
    <property type="component" value="Chromosome"/>
</dbReference>
<keyword evidence="2" id="KW-1185">Reference proteome</keyword>
<evidence type="ECO:0000313" key="1">
    <source>
        <dbReference type="EMBL" id="EDK34613.1"/>
    </source>
</evidence>
<reference evidence="1 2" key="1">
    <citation type="journal article" date="2008" name="Proc. Natl. Acad. Sci. U.S.A.">
        <title>The genome of Clostridium kluyveri, a strict anaerobe with unique metabolic features.</title>
        <authorList>
            <person name="Seedorf H."/>
            <person name="Fricke W.F."/>
            <person name="Veith B."/>
            <person name="Brueggemann H."/>
            <person name="Liesegang H."/>
            <person name="Strittmatter A."/>
            <person name="Miethke M."/>
            <person name="Buckel W."/>
            <person name="Hinderberger J."/>
            <person name="Li F."/>
            <person name="Hagemeier C."/>
            <person name="Thauer R.K."/>
            <person name="Gottschalk G."/>
        </authorList>
    </citation>
    <scope>NUCLEOTIDE SEQUENCE [LARGE SCALE GENOMIC DNA]</scope>
    <source>
        <strain evidence="2">ATCC 8527 / DSM 555 / NCIMB 10680</strain>
    </source>
</reference>
<dbReference type="KEGG" id="ckl:CKL_2601"/>
<gene>
    <name evidence="1" type="ordered locus">CKL_2601</name>
</gene>
<dbReference type="HOGENOM" id="CLU_2859784_0_0_9"/>
<sequence length="64" mass="7468">MKGRRKFCLSRSAEMKAAAEKCQDKYPGTMSSWSKKLGCHKPYIQVFNRCQFSEIDIKFVVNYP</sequence>
<organism evidence="1 2">
    <name type="scientific">Clostridium kluyveri (strain ATCC 8527 / DSM 555 / NBRC 12016 / NCIMB 10680 / K1)</name>
    <dbReference type="NCBI Taxonomy" id="431943"/>
    <lineage>
        <taxon>Bacteria</taxon>
        <taxon>Bacillati</taxon>
        <taxon>Bacillota</taxon>
        <taxon>Clostridia</taxon>
        <taxon>Eubacteriales</taxon>
        <taxon>Clostridiaceae</taxon>
        <taxon>Clostridium</taxon>
    </lineage>
</organism>